<feature type="transmembrane region" description="Helical" evidence="7">
    <location>
        <begin position="99"/>
        <end position="120"/>
    </location>
</feature>
<evidence type="ECO:0000256" key="8">
    <source>
        <dbReference type="SAM" id="MobiDB-lite"/>
    </source>
</evidence>
<feature type="compositionally biased region" description="Low complexity" evidence="8">
    <location>
        <begin position="8"/>
        <end position="23"/>
    </location>
</feature>
<dbReference type="Proteomes" id="UP001500212">
    <property type="component" value="Unassembled WGS sequence"/>
</dbReference>
<feature type="domain" description="ABC transmembrane type-1" evidence="9">
    <location>
        <begin position="95"/>
        <end position="284"/>
    </location>
</feature>
<evidence type="ECO:0000256" key="7">
    <source>
        <dbReference type="RuleBase" id="RU363032"/>
    </source>
</evidence>
<evidence type="ECO:0000256" key="3">
    <source>
        <dbReference type="ARBA" id="ARBA00022475"/>
    </source>
</evidence>
<protein>
    <submittedName>
        <fullName evidence="10">Carbohydrate ABC transporter permease</fullName>
    </submittedName>
</protein>
<keyword evidence="2 7" id="KW-0813">Transport</keyword>
<organism evidence="10 11">
    <name type="scientific">Actinoallomurus liliacearum</name>
    <dbReference type="NCBI Taxonomy" id="1080073"/>
    <lineage>
        <taxon>Bacteria</taxon>
        <taxon>Bacillati</taxon>
        <taxon>Actinomycetota</taxon>
        <taxon>Actinomycetes</taxon>
        <taxon>Streptosporangiales</taxon>
        <taxon>Thermomonosporaceae</taxon>
        <taxon>Actinoallomurus</taxon>
    </lineage>
</organism>
<feature type="transmembrane region" description="Helical" evidence="7">
    <location>
        <begin position="30"/>
        <end position="56"/>
    </location>
</feature>
<keyword evidence="3" id="KW-1003">Cell membrane</keyword>
<evidence type="ECO:0000256" key="6">
    <source>
        <dbReference type="ARBA" id="ARBA00023136"/>
    </source>
</evidence>
<keyword evidence="6 7" id="KW-0472">Membrane</keyword>
<evidence type="ECO:0000256" key="5">
    <source>
        <dbReference type="ARBA" id="ARBA00022989"/>
    </source>
</evidence>
<dbReference type="PANTHER" id="PTHR43744:SF12">
    <property type="entry name" value="ABC TRANSPORTER PERMEASE PROTEIN MG189-RELATED"/>
    <property type="match status" value="1"/>
</dbReference>
<feature type="transmembrane region" description="Helical" evidence="7">
    <location>
        <begin position="206"/>
        <end position="231"/>
    </location>
</feature>
<evidence type="ECO:0000256" key="1">
    <source>
        <dbReference type="ARBA" id="ARBA00004651"/>
    </source>
</evidence>
<dbReference type="EMBL" id="BAABHJ010000001">
    <property type="protein sequence ID" value="GAA4601006.1"/>
    <property type="molecule type" value="Genomic_DNA"/>
</dbReference>
<dbReference type="InterPro" id="IPR035906">
    <property type="entry name" value="MetI-like_sf"/>
</dbReference>
<feature type="transmembrane region" description="Helical" evidence="7">
    <location>
        <begin position="263"/>
        <end position="284"/>
    </location>
</feature>
<comment type="caution">
    <text evidence="10">The sequence shown here is derived from an EMBL/GenBank/DDBJ whole genome shotgun (WGS) entry which is preliminary data.</text>
</comment>
<reference evidence="11" key="1">
    <citation type="journal article" date="2019" name="Int. J. Syst. Evol. Microbiol.">
        <title>The Global Catalogue of Microorganisms (GCM) 10K type strain sequencing project: providing services to taxonomists for standard genome sequencing and annotation.</title>
        <authorList>
            <consortium name="The Broad Institute Genomics Platform"/>
            <consortium name="The Broad Institute Genome Sequencing Center for Infectious Disease"/>
            <person name="Wu L."/>
            <person name="Ma J."/>
        </authorList>
    </citation>
    <scope>NUCLEOTIDE SEQUENCE [LARGE SCALE GENOMIC DNA]</scope>
    <source>
        <strain evidence="11">JCM 17938</strain>
    </source>
</reference>
<evidence type="ECO:0000313" key="10">
    <source>
        <dbReference type="EMBL" id="GAA4601006.1"/>
    </source>
</evidence>
<dbReference type="CDD" id="cd06261">
    <property type="entry name" value="TM_PBP2"/>
    <property type="match status" value="1"/>
</dbReference>
<evidence type="ECO:0000256" key="2">
    <source>
        <dbReference type="ARBA" id="ARBA00022448"/>
    </source>
</evidence>
<dbReference type="Pfam" id="PF00528">
    <property type="entry name" value="BPD_transp_1"/>
    <property type="match status" value="1"/>
</dbReference>
<feature type="transmembrane region" description="Helical" evidence="7">
    <location>
        <begin position="132"/>
        <end position="154"/>
    </location>
</feature>
<gene>
    <name evidence="10" type="ORF">GCM10023195_01980</name>
</gene>
<dbReference type="PANTHER" id="PTHR43744">
    <property type="entry name" value="ABC TRANSPORTER PERMEASE PROTEIN MG189-RELATED-RELATED"/>
    <property type="match status" value="1"/>
</dbReference>
<dbReference type="PROSITE" id="PS50928">
    <property type="entry name" value="ABC_TM1"/>
    <property type="match status" value="1"/>
</dbReference>
<dbReference type="SUPFAM" id="SSF161098">
    <property type="entry name" value="MetI-like"/>
    <property type="match status" value="1"/>
</dbReference>
<keyword evidence="11" id="KW-1185">Reference proteome</keyword>
<dbReference type="InterPro" id="IPR000515">
    <property type="entry name" value="MetI-like"/>
</dbReference>
<dbReference type="RefSeq" id="WP_345346583.1">
    <property type="nucleotide sequence ID" value="NZ_BAABHJ010000001.1"/>
</dbReference>
<accession>A0ABP8T8X2</accession>
<comment type="subcellular location">
    <subcellularLocation>
        <location evidence="1 7">Cell membrane</location>
        <topology evidence="1 7">Multi-pass membrane protein</topology>
    </subcellularLocation>
</comment>
<proteinExistence type="inferred from homology"/>
<name>A0ABP8T8X2_9ACTN</name>
<dbReference type="Gene3D" id="1.10.3720.10">
    <property type="entry name" value="MetI-like"/>
    <property type="match status" value="1"/>
</dbReference>
<feature type="transmembrane region" description="Helical" evidence="7">
    <location>
        <begin position="166"/>
        <end position="185"/>
    </location>
</feature>
<evidence type="ECO:0000259" key="9">
    <source>
        <dbReference type="PROSITE" id="PS50928"/>
    </source>
</evidence>
<feature type="region of interest" description="Disordered" evidence="8">
    <location>
        <begin position="1"/>
        <end position="23"/>
    </location>
</feature>
<sequence length="299" mass="33205">MTGTTTLAARPSAVGAPRRPAAAGGRGRRFLYWTATHAIAIALAIMFLAPLVFMFLTAVMSANQALTGALWPSSWHWENFGRALTTDHGVMVRWLVNTLIYAVLATVFMLISSIPVAYALARFRFRGRKTAFVLVITTMMLPPQVTIVPMYIVWARFHLTGTLWPLIIPMLFGDAFSIFLLRQFLMTIPREYADAARVDGCGEIAAMLRVVLPMARPAIAAVALFQFFYAWNDYFGPLIYTKPETWTLAVGLSTFRAAHHVEWNLTMAATLLTVLPVIIVFFLAQRVFIQGVTLTGVKG</sequence>
<keyword evidence="5 7" id="KW-1133">Transmembrane helix</keyword>
<evidence type="ECO:0000313" key="11">
    <source>
        <dbReference type="Proteomes" id="UP001500212"/>
    </source>
</evidence>
<comment type="similarity">
    <text evidence="7">Belongs to the binding-protein-dependent transport system permease family.</text>
</comment>
<keyword evidence="4 7" id="KW-0812">Transmembrane</keyword>
<evidence type="ECO:0000256" key="4">
    <source>
        <dbReference type="ARBA" id="ARBA00022692"/>
    </source>
</evidence>